<accession>A0ABW9ZQS7</accession>
<organism evidence="2 3">
    <name type="scientific">Sediminibacterium roseum</name>
    <dbReference type="NCBI Taxonomy" id="1978412"/>
    <lineage>
        <taxon>Bacteria</taxon>
        <taxon>Pseudomonadati</taxon>
        <taxon>Bacteroidota</taxon>
        <taxon>Chitinophagia</taxon>
        <taxon>Chitinophagales</taxon>
        <taxon>Chitinophagaceae</taxon>
        <taxon>Sediminibacterium</taxon>
    </lineage>
</organism>
<evidence type="ECO:0000259" key="1">
    <source>
        <dbReference type="Pfam" id="PF13470"/>
    </source>
</evidence>
<dbReference type="Proteomes" id="UP000753802">
    <property type="component" value="Unassembled WGS sequence"/>
</dbReference>
<dbReference type="SUPFAM" id="SSF88723">
    <property type="entry name" value="PIN domain-like"/>
    <property type="match status" value="1"/>
</dbReference>
<proteinExistence type="predicted"/>
<keyword evidence="3" id="KW-1185">Reference proteome</keyword>
<sequence length="141" mass="15902">MRKVFLDTNILIDLVADRKPFSKYAIEIFDAAESKKIKLFASSHSIATTYYLLKKYHDDKTLRGIILGLLDYIAITPVDASVLKQGLRSKHKDFEDSIQIHCAIAVENISCIVTRNIKDFKGSEVAVLAPEEFCLTLKARP</sequence>
<gene>
    <name evidence="2" type="ORF">GWC95_01775</name>
</gene>
<feature type="domain" description="PIN" evidence="1">
    <location>
        <begin position="3"/>
        <end position="118"/>
    </location>
</feature>
<comment type="caution">
    <text evidence="2">The sequence shown here is derived from an EMBL/GenBank/DDBJ whole genome shotgun (WGS) entry which is preliminary data.</text>
</comment>
<evidence type="ECO:0000313" key="2">
    <source>
        <dbReference type="EMBL" id="NCI48634.1"/>
    </source>
</evidence>
<dbReference type="RefSeq" id="WP_161816952.1">
    <property type="nucleotide sequence ID" value="NZ_JAACJS010000002.1"/>
</dbReference>
<dbReference type="EMBL" id="JAACJS010000002">
    <property type="protein sequence ID" value="NCI48634.1"/>
    <property type="molecule type" value="Genomic_DNA"/>
</dbReference>
<dbReference type="InterPro" id="IPR002716">
    <property type="entry name" value="PIN_dom"/>
</dbReference>
<dbReference type="Gene3D" id="3.40.50.1010">
    <property type="entry name" value="5'-nuclease"/>
    <property type="match status" value="1"/>
</dbReference>
<name>A0ABW9ZQS7_9BACT</name>
<dbReference type="Pfam" id="PF13470">
    <property type="entry name" value="PIN_3"/>
    <property type="match status" value="1"/>
</dbReference>
<dbReference type="CDD" id="cd09854">
    <property type="entry name" value="PIN_VapC-like"/>
    <property type="match status" value="1"/>
</dbReference>
<protein>
    <submittedName>
        <fullName evidence="2">PIN domain-containing protein</fullName>
    </submittedName>
</protein>
<reference evidence="2 3" key="1">
    <citation type="submission" date="2020-01" db="EMBL/GenBank/DDBJ databases">
        <title>Genome analysis.</title>
        <authorList>
            <person name="Wu S."/>
            <person name="Wang G."/>
        </authorList>
    </citation>
    <scope>NUCLEOTIDE SEQUENCE [LARGE SCALE GENOMIC DNA]</scope>
    <source>
        <strain evidence="2 3">SYL130</strain>
    </source>
</reference>
<evidence type="ECO:0000313" key="3">
    <source>
        <dbReference type="Proteomes" id="UP000753802"/>
    </source>
</evidence>
<dbReference type="InterPro" id="IPR029060">
    <property type="entry name" value="PIN-like_dom_sf"/>
</dbReference>